<gene>
    <name evidence="3" type="ORF">LTR69_001626</name>
</gene>
<evidence type="ECO:0000313" key="3">
    <source>
        <dbReference type="EMBL" id="KAK5067637.1"/>
    </source>
</evidence>
<feature type="compositionally biased region" description="Basic and acidic residues" evidence="2">
    <location>
        <begin position="106"/>
        <end position="117"/>
    </location>
</feature>
<evidence type="ECO:0000256" key="1">
    <source>
        <dbReference type="SAM" id="Coils"/>
    </source>
</evidence>
<feature type="region of interest" description="Disordered" evidence="2">
    <location>
        <begin position="106"/>
        <end position="125"/>
    </location>
</feature>
<organism evidence="3 4">
    <name type="scientific">Exophiala sideris</name>
    <dbReference type="NCBI Taxonomy" id="1016849"/>
    <lineage>
        <taxon>Eukaryota</taxon>
        <taxon>Fungi</taxon>
        <taxon>Dikarya</taxon>
        <taxon>Ascomycota</taxon>
        <taxon>Pezizomycotina</taxon>
        <taxon>Eurotiomycetes</taxon>
        <taxon>Chaetothyriomycetidae</taxon>
        <taxon>Chaetothyriales</taxon>
        <taxon>Herpotrichiellaceae</taxon>
        <taxon>Exophiala</taxon>
    </lineage>
</organism>
<feature type="coiled-coil region" evidence="1">
    <location>
        <begin position="453"/>
        <end position="519"/>
    </location>
</feature>
<evidence type="ECO:0000313" key="4">
    <source>
        <dbReference type="Proteomes" id="UP001345691"/>
    </source>
</evidence>
<dbReference type="EMBL" id="JAVRRF010000002">
    <property type="protein sequence ID" value="KAK5067637.1"/>
    <property type="molecule type" value="Genomic_DNA"/>
</dbReference>
<name>A0ABR0JPP6_9EURO</name>
<protein>
    <recommendedName>
        <fullName evidence="5">C2H2-type domain-containing protein</fullName>
    </recommendedName>
</protein>
<reference evidence="3 4" key="1">
    <citation type="submission" date="2023-08" db="EMBL/GenBank/DDBJ databases">
        <title>Black Yeasts Isolated from many extreme environments.</title>
        <authorList>
            <person name="Coleine C."/>
            <person name="Stajich J.E."/>
            <person name="Selbmann L."/>
        </authorList>
    </citation>
    <scope>NUCLEOTIDE SEQUENCE [LARGE SCALE GENOMIC DNA]</scope>
    <source>
        <strain evidence="3 4">CCFEE 6328</strain>
    </source>
</reference>
<sequence>MLNSDSGSDYLDCNGVCQFEVSSKIITLVSPAFDKMIHGPFMEGQAPVNEGDPRIFRLPDDDPHIVSLFCIIVHHKETKRHLDLSWSNWHSFTKVDLRVNPTEHYKARQKRNNEKQKPGTKARQSNAIEDKLYHYHVCNVSCRDVASFRRHNETPRHAKKMEMGDADYHCDVSMSLAGFHTPEGIEEIRTATTSGAPPVVVSTGQMLPKPECGQNHYAVSIAAFLRTAHERLCSIYISTSRERSVVGHPRQVRSQVSRSKSAILSAAGNRRRRGRCDICPPSVHETIIWYDDTEAKAKTAQVSMEFADKPLIDGMCGEGLFMDNDKSDDTEAFTQKLEQELGDRVLFDHILERASRLFDQTTNDTHPLEVSQEDFAATPESRPTWAAPSATVEDKLEVEDVFHKNAGVVDNYTNDLFREKQLGSALMWLPDLDPNWRRHQGTRGEGHSSECKLRKEMVDIQEHTRQALKAEEQASKDKSTLHMHTADTEIRLNEALQRLKDANRDIQESEEVIRSLLKKEYARTLHIKKQDDGFEWPALLGDCMKKGDKTIEAR</sequence>
<keyword evidence="1" id="KW-0175">Coiled coil</keyword>
<evidence type="ECO:0008006" key="5">
    <source>
        <dbReference type="Google" id="ProtNLM"/>
    </source>
</evidence>
<proteinExistence type="predicted"/>
<evidence type="ECO:0000256" key="2">
    <source>
        <dbReference type="SAM" id="MobiDB-lite"/>
    </source>
</evidence>
<keyword evidence="4" id="KW-1185">Reference proteome</keyword>
<dbReference type="Proteomes" id="UP001345691">
    <property type="component" value="Unassembled WGS sequence"/>
</dbReference>
<accession>A0ABR0JPP6</accession>
<comment type="caution">
    <text evidence="3">The sequence shown here is derived from an EMBL/GenBank/DDBJ whole genome shotgun (WGS) entry which is preliminary data.</text>
</comment>